<protein>
    <submittedName>
        <fullName evidence="3">Cupin domain-containing protein</fullName>
    </submittedName>
</protein>
<reference evidence="3" key="1">
    <citation type="submission" date="2020-07" db="EMBL/GenBank/DDBJ databases">
        <title>Huge and variable diversity of episymbiotic CPR bacteria and DPANN archaea in groundwater ecosystems.</title>
        <authorList>
            <person name="He C.Y."/>
            <person name="Keren R."/>
            <person name="Whittaker M."/>
            <person name="Farag I.F."/>
            <person name="Doudna J."/>
            <person name="Cate J.H.D."/>
            <person name="Banfield J.F."/>
        </authorList>
    </citation>
    <scope>NUCLEOTIDE SEQUENCE</scope>
    <source>
        <strain evidence="3">NC_groundwater_1370_Ag_S-0.2um_69_93</strain>
    </source>
</reference>
<dbReference type="AlphaFoldDB" id="A0A932ZUS5"/>
<dbReference type="Pfam" id="PF07883">
    <property type="entry name" value="Cupin_2"/>
    <property type="match status" value="1"/>
</dbReference>
<sequence length="144" mass="15781">MPYFYDTRKMRKRLAGKKYSPALGTWVDGEKIIFGRITIPAGTSSKPHSHPNEQFIYVVQGRIRNTIGGKTRVSGPGGIIHIPANTVHHASVVGKEDYVFITAKDTSWGIQGIPAKETPAARQAPARPGAKAARKKRTPSRPPR</sequence>
<dbReference type="InterPro" id="IPR052535">
    <property type="entry name" value="Bacilysin_H2HPP_isomerase"/>
</dbReference>
<dbReference type="Gene3D" id="2.60.120.10">
    <property type="entry name" value="Jelly Rolls"/>
    <property type="match status" value="1"/>
</dbReference>
<dbReference type="InterPro" id="IPR013096">
    <property type="entry name" value="Cupin_2"/>
</dbReference>
<evidence type="ECO:0000259" key="2">
    <source>
        <dbReference type="Pfam" id="PF07883"/>
    </source>
</evidence>
<dbReference type="PANTHER" id="PTHR40112:SF1">
    <property type="entry name" value="H2HPP ISOMERASE"/>
    <property type="match status" value="1"/>
</dbReference>
<organism evidence="3 4">
    <name type="scientific">Tectimicrobiota bacterium</name>
    <dbReference type="NCBI Taxonomy" id="2528274"/>
    <lineage>
        <taxon>Bacteria</taxon>
        <taxon>Pseudomonadati</taxon>
        <taxon>Nitrospinota/Tectimicrobiota group</taxon>
        <taxon>Candidatus Tectimicrobiota</taxon>
    </lineage>
</organism>
<feature type="domain" description="Cupin type-2" evidence="2">
    <location>
        <begin position="36"/>
        <end position="101"/>
    </location>
</feature>
<dbReference type="SUPFAM" id="SSF51182">
    <property type="entry name" value="RmlC-like cupins"/>
    <property type="match status" value="1"/>
</dbReference>
<comment type="caution">
    <text evidence="3">The sequence shown here is derived from an EMBL/GenBank/DDBJ whole genome shotgun (WGS) entry which is preliminary data.</text>
</comment>
<evidence type="ECO:0000256" key="1">
    <source>
        <dbReference type="SAM" id="MobiDB-lite"/>
    </source>
</evidence>
<feature type="compositionally biased region" description="Basic residues" evidence="1">
    <location>
        <begin position="132"/>
        <end position="144"/>
    </location>
</feature>
<feature type="region of interest" description="Disordered" evidence="1">
    <location>
        <begin position="111"/>
        <end position="144"/>
    </location>
</feature>
<proteinExistence type="predicted"/>
<dbReference type="InterPro" id="IPR011051">
    <property type="entry name" value="RmlC_Cupin_sf"/>
</dbReference>
<accession>A0A932ZUS5</accession>
<dbReference type="EMBL" id="JACQRX010000206">
    <property type="protein sequence ID" value="MBI4251746.1"/>
    <property type="molecule type" value="Genomic_DNA"/>
</dbReference>
<dbReference type="InterPro" id="IPR014710">
    <property type="entry name" value="RmlC-like_jellyroll"/>
</dbReference>
<gene>
    <name evidence="3" type="ORF">HY618_04730</name>
</gene>
<dbReference type="Proteomes" id="UP000752292">
    <property type="component" value="Unassembled WGS sequence"/>
</dbReference>
<name>A0A932ZUS5_UNCTE</name>
<evidence type="ECO:0000313" key="3">
    <source>
        <dbReference type="EMBL" id="MBI4251746.1"/>
    </source>
</evidence>
<feature type="compositionally biased region" description="Low complexity" evidence="1">
    <location>
        <begin position="120"/>
        <end position="131"/>
    </location>
</feature>
<evidence type="ECO:0000313" key="4">
    <source>
        <dbReference type="Proteomes" id="UP000752292"/>
    </source>
</evidence>
<dbReference type="PANTHER" id="PTHR40112">
    <property type="entry name" value="H2HPP ISOMERASE"/>
    <property type="match status" value="1"/>
</dbReference>